<dbReference type="PANTHER" id="PTHR12064">
    <property type="entry name" value="METAL TRANSPORTER CNNM"/>
    <property type="match status" value="1"/>
</dbReference>
<accession>A0A8S1F761</accession>
<evidence type="ECO:0000256" key="10">
    <source>
        <dbReference type="SAM" id="MobiDB-lite"/>
    </source>
</evidence>
<dbReference type="InterPro" id="IPR045095">
    <property type="entry name" value="ACDP"/>
</dbReference>
<dbReference type="OrthoDB" id="5353557at2759"/>
<keyword evidence="14" id="KW-1185">Reference proteome</keyword>
<keyword evidence="3 8" id="KW-0812">Transmembrane</keyword>
<evidence type="ECO:0000256" key="1">
    <source>
        <dbReference type="ARBA" id="ARBA00004141"/>
    </source>
</evidence>
<dbReference type="Pfam" id="PF25562">
    <property type="entry name" value="CNBH_CNNM2_C"/>
    <property type="match status" value="1"/>
</dbReference>
<evidence type="ECO:0000256" key="11">
    <source>
        <dbReference type="SAM" id="SignalP"/>
    </source>
</evidence>
<comment type="subcellular location">
    <subcellularLocation>
        <location evidence="9">Cell membrane</location>
        <topology evidence="9">Multi-pass membrane protein</topology>
    </subcellularLocation>
    <subcellularLocation>
        <location evidence="1">Membrane</location>
        <topology evidence="1">Multi-pass membrane protein</topology>
    </subcellularLocation>
</comment>
<dbReference type="AlphaFoldDB" id="A0A8S1F761"/>
<dbReference type="GO" id="GO:0022857">
    <property type="term" value="F:transmembrane transporter activity"/>
    <property type="evidence" value="ECO:0007669"/>
    <property type="project" value="UniProtKB-UniRule"/>
</dbReference>
<keyword evidence="7" id="KW-0325">Glycoprotein</keyword>
<dbReference type="Proteomes" id="UP000494206">
    <property type="component" value="Unassembled WGS sequence"/>
</dbReference>
<dbReference type="PROSITE" id="PS51846">
    <property type="entry name" value="CNNM"/>
    <property type="match status" value="1"/>
</dbReference>
<gene>
    <name evidence="13" type="ORF">CBOVIS_LOCUS13099</name>
</gene>
<feature type="region of interest" description="Disordered" evidence="10">
    <location>
        <begin position="699"/>
        <end position="734"/>
    </location>
</feature>
<dbReference type="Pfam" id="PF01595">
    <property type="entry name" value="CNNM"/>
    <property type="match status" value="1"/>
</dbReference>
<comment type="function">
    <text evidence="9">Metal transporter.</text>
</comment>
<feature type="domain" description="CNNM transmembrane" evidence="12">
    <location>
        <begin position="141"/>
        <end position="321"/>
    </location>
</feature>
<evidence type="ECO:0000256" key="4">
    <source>
        <dbReference type="ARBA" id="ARBA00022989"/>
    </source>
</evidence>
<dbReference type="SUPFAM" id="SSF54631">
    <property type="entry name" value="CBS-domain pair"/>
    <property type="match status" value="1"/>
</dbReference>
<dbReference type="GO" id="GO:1905941">
    <property type="term" value="P:positive regulation of gonad development"/>
    <property type="evidence" value="ECO:0007669"/>
    <property type="project" value="UniProtKB-ARBA"/>
</dbReference>
<comment type="similarity">
    <text evidence="2 9">Belongs to the ACDP family.</text>
</comment>
<keyword evidence="4 8" id="KW-1133">Transmembrane helix</keyword>
<sequence length="753" mass="85260">MRKLFLLPFLIFQWIEAKQGVKPFVSGVRVENEANKPGFVGYSDSGEIIVEPGAPVDVVIFGHGLEDVVQISFTDSVCLTSEFNISSTEFYIHKDIRVVFKHTFIEWPSPWRICVKSSTGEAMLIDDDRTWIRTERSPRETYFPPSIQISIMVVLFVLSSLCSGLNLGLMSLSPQELKILMKCGSETEAKYARWIYPVRMKGNQLLSTVIIVNVIVNAAITILIEDLTEGLIAFISSSAGIVVFGEILPQSLCVKYGLAIGAYTIWIVKFFMFITAPVTYPLGKILDKFAGTDIDTVDRRRIVEMLKMNMEQGEGDVDISTLKIAVGAMELRKKIIKDVMTKIDDVFMISENNVLNAETMTAISDSGFSRIPVYEDNNRNKVTSLLYVSDLALIGKDNNITAKAVASYNKRKLRIVDENMPLISLLEEFKLGDYHVAMVAKSQPRASKEYRKKLDDCVKSTVEVAEAAAELLPIDLEYDVTVTLVGLITLEDITEELLQCEITDETDCNVADEEQKKRRAHMSTKRYVEMFCSEKKSERLSLHMLEMTKSWLLEKSPLFDSDRMEWQAFENLIQRNIREVSIVAPKDSSTPSTVKLFEKNVPSKRFILILEGKATIMFHKSELVFEVGPWTFIGEPILTMVEKSLAEGRDPPTSFFFLPDYDLVVNRNCRFLQISITSLIHSLRITQFVRKLKTPRRSIASEDESMPDLKKISNQHDDYSTRKRSQTSVPGNLPTPYIPLKITSADELKPLIE</sequence>
<evidence type="ECO:0000256" key="8">
    <source>
        <dbReference type="PROSITE-ProRule" id="PRU01193"/>
    </source>
</evidence>
<evidence type="ECO:0000256" key="2">
    <source>
        <dbReference type="ARBA" id="ARBA00010484"/>
    </source>
</evidence>
<dbReference type="CDD" id="cd04590">
    <property type="entry name" value="CBS_pair_CorC_HlyC_assoc"/>
    <property type="match status" value="1"/>
</dbReference>
<evidence type="ECO:0000256" key="3">
    <source>
        <dbReference type="ARBA" id="ARBA00022692"/>
    </source>
</evidence>
<feature type="chain" id="PRO_5035733786" description="Metal transporter" evidence="11">
    <location>
        <begin position="18"/>
        <end position="753"/>
    </location>
</feature>
<keyword evidence="6 8" id="KW-0472">Membrane</keyword>
<protein>
    <recommendedName>
        <fullName evidence="9">Metal transporter</fullName>
    </recommendedName>
</protein>
<evidence type="ECO:0000259" key="12">
    <source>
        <dbReference type="PROSITE" id="PS51846"/>
    </source>
</evidence>
<evidence type="ECO:0000256" key="5">
    <source>
        <dbReference type="ARBA" id="ARBA00023065"/>
    </source>
</evidence>
<reference evidence="13 14" key="1">
    <citation type="submission" date="2020-04" db="EMBL/GenBank/DDBJ databases">
        <authorList>
            <person name="Laetsch R D."/>
            <person name="Stevens L."/>
            <person name="Kumar S."/>
            <person name="Blaxter L. M."/>
        </authorList>
    </citation>
    <scope>NUCLEOTIDE SEQUENCE [LARGE SCALE GENOMIC DNA]</scope>
</reference>
<dbReference type="GO" id="GO:0008340">
    <property type="term" value="P:determination of adult lifespan"/>
    <property type="evidence" value="ECO:0007669"/>
    <property type="project" value="UniProtKB-ARBA"/>
</dbReference>
<dbReference type="GO" id="GO:0010960">
    <property type="term" value="P:magnesium ion homeostasis"/>
    <property type="evidence" value="ECO:0007669"/>
    <property type="project" value="InterPro"/>
</dbReference>
<evidence type="ECO:0000256" key="6">
    <source>
        <dbReference type="ARBA" id="ARBA00023136"/>
    </source>
</evidence>
<evidence type="ECO:0000256" key="9">
    <source>
        <dbReference type="RuleBase" id="RU369091"/>
    </source>
</evidence>
<feature type="compositionally biased region" description="Basic and acidic residues" evidence="10">
    <location>
        <begin position="707"/>
        <end position="721"/>
    </location>
</feature>
<feature type="transmembrane region" description="Helical" evidence="9">
    <location>
        <begin position="205"/>
        <end position="224"/>
    </location>
</feature>
<dbReference type="GO" id="GO:0005886">
    <property type="term" value="C:plasma membrane"/>
    <property type="evidence" value="ECO:0007669"/>
    <property type="project" value="UniProtKB-SubCell"/>
</dbReference>
<feature type="transmembrane region" description="Helical" evidence="9">
    <location>
        <begin position="260"/>
        <end position="280"/>
    </location>
</feature>
<comment type="caution">
    <text evidence="13">The sequence shown here is derived from an EMBL/GenBank/DDBJ whole genome shotgun (WGS) entry which is preliminary data.</text>
</comment>
<evidence type="ECO:0000313" key="14">
    <source>
        <dbReference type="Proteomes" id="UP000494206"/>
    </source>
</evidence>
<keyword evidence="5" id="KW-0813">Transport</keyword>
<evidence type="ECO:0000313" key="13">
    <source>
        <dbReference type="EMBL" id="CAB3411725.1"/>
    </source>
</evidence>
<keyword evidence="11" id="KW-0732">Signal</keyword>
<proteinExistence type="inferred from homology"/>
<dbReference type="EMBL" id="CADEPM010000016">
    <property type="protein sequence ID" value="CAB3411725.1"/>
    <property type="molecule type" value="Genomic_DNA"/>
</dbReference>
<dbReference type="InterPro" id="IPR044751">
    <property type="entry name" value="Ion_transp-like_CBS"/>
</dbReference>
<feature type="signal peptide" evidence="11">
    <location>
        <begin position="1"/>
        <end position="17"/>
    </location>
</feature>
<feature type="transmembrane region" description="Helical" evidence="9">
    <location>
        <begin position="149"/>
        <end position="172"/>
    </location>
</feature>
<dbReference type="InterPro" id="IPR046342">
    <property type="entry name" value="CBS_dom_sf"/>
</dbReference>
<dbReference type="Gene3D" id="3.10.580.10">
    <property type="entry name" value="CBS-domain"/>
    <property type="match status" value="1"/>
</dbReference>
<organism evidence="13 14">
    <name type="scientific">Caenorhabditis bovis</name>
    <dbReference type="NCBI Taxonomy" id="2654633"/>
    <lineage>
        <taxon>Eukaryota</taxon>
        <taxon>Metazoa</taxon>
        <taxon>Ecdysozoa</taxon>
        <taxon>Nematoda</taxon>
        <taxon>Chromadorea</taxon>
        <taxon>Rhabditida</taxon>
        <taxon>Rhabditina</taxon>
        <taxon>Rhabditomorpha</taxon>
        <taxon>Rhabditoidea</taxon>
        <taxon>Rhabditidae</taxon>
        <taxon>Peloderinae</taxon>
        <taxon>Caenorhabditis</taxon>
    </lineage>
</organism>
<dbReference type="GO" id="GO:0006811">
    <property type="term" value="P:monoatomic ion transport"/>
    <property type="evidence" value="ECO:0007669"/>
    <property type="project" value="UniProtKB-KW"/>
</dbReference>
<feature type="transmembrane region" description="Helical" evidence="9">
    <location>
        <begin position="230"/>
        <end position="248"/>
    </location>
</feature>
<dbReference type="PANTHER" id="PTHR12064:SF23">
    <property type="entry name" value="METAL TRANSPORTER CNNM-2"/>
    <property type="match status" value="1"/>
</dbReference>
<name>A0A8S1F761_9PELO</name>
<dbReference type="InterPro" id="IPR002550">
    <property type="entry name" value="CNNM"/>
</dbReference>
<evidence type="ECO:0000256" key="7">
    <source>
        <dbReference type="ARBA" id="ARBA00023180"/>
    </source>
</evidence>
<keyword evidence="5" id="KW-0406">Ion transport</keyword>